<dbReference type="PROSITE" id="PS51272">
    <property type="entry name" value="SLH"/>
    <property type="match status" value="3"/>
</dbReference>
<evidence type="ECO:0000259" key="4">
    <source>
        <dbReference type="PROSITE" id="PS51272"/>
    </source>
</evidence>
<keyword evidence="5" id="KW-0378">Hydrolase</keyword>
<dbReference type="EC" id="3.2.1.8" evidence="5"/>
<feature type="region of interest" description="Disordered" evidence="2">
    <location>
        <begin position="391"/>
        <end position="411"/>
    </location>
</feature>
<dbReference type="Proteomes" id="UP000298324">
    <property type="component" value="Unassembled WGS sequence"/>
</dbReference>
<keyword evidence="5" id="KW-0624">Polysaccharide degradation</keyword>
<feature type="signal peptide" evidence="3">
    <location>
        <begin position="1"/>
        <end position="33"/>
    </location>
</feature>
<dbReference type="PANTHER" id="PTHR43308">
    <property type="entry name" value="OUTER MEMBRANE PROTEIN ALPHA-RELATED"/>
    <property type="match status" value="1"/>
</dbReference>
<keyword evidence="5" id="KW-0119">Carbohydrate metabolism</keyword>
<name>A0A4Y7RH41_9FIRM</name>
<feature type="domain" description="SLH" evidence="4">
    <location>
        <begin position="475"/>
        <end position="538"/>
    </location>
</feature>
<feature type="chain" id="PRO_5021468928" evidence="3">
    <location>
        <begin position="34"/>
        <end position="607"/>
    </location>
</feature>
<dbReference type="EMBL" id="QFGA01000001">
    <property type="protein sequence ID" value="TEB08012.1"/>
    <property type="molecule type" value="Genomic_DNA"/>
</dbReference>
<dbReference type="InterPro" id="IPR036374">
    <property type="entry name" value="OxRdtase_Mopterin-bd_sf"/>
</dbReference>
<feature type="domain" description="SLH" evidence="4">
    <location>
        <begin position="414"/>
        <end position="474"/>
    </location>
</feature>
<dbReference type="InterPro" id="IPR051465">
    <property type="entry name" value="Cell_Envelope_Struct_Comp"/>
</dbReference>
<dbReference type="Pfam" id="PF07550">
    <property type="entry name" value="Shr-like_HID"/>
    <property type="match status" value="1"/>
</dbReference>
<reference evidence="5 6" key="1">
    <citation type="journal article" date="2018" name="Environ. Microbiol.">
        <title>Novel energy conservation strategies and behaviour of Pelotomaculum schinkii driving syntrophic propionate catabolism.</title>
        <authorList>
            <person name="Hidalgo-Ahumada C.A.P."/>
            <person name="Nobu M.K."/>
            <person name="Narihiro T."/>
            <person name="Tamaki H."/>
            <person name="Liu W.T."/>
            <person name="Kamagata Y."/>
            <person name="Stams A.J.M."/>
            <person name="Imachi H."/>
            <person name="Sousa D.Z."/>
        </authorList>
    </citation>
    <scope>NUCLEOTIDE SEQUENCE [LARGE SCALE GENOMIC DNA]</scope>
    <source>
        <strain evidence="5 6">HH</strain>
    </source>
</reference>
<keyword evidence="6" id="KW-1185">Reference proteome</keyword>
<keyword evidence="5" id="KW-0858">Xylan degradation</keyword>
<dbReference type="GO" id="GO:0031176">
    <property type="term" value="F:endo-1,4-beta-xylanase activity"/>
    <property type="evidence" value="ECO:0007669"/>
    <property type="project" value="UniProtKB-EC"/>
</dbReference>
<protein>
    <submittedName>
        <fullName evidence="5">Endo-1,4-beta-xylanase A</fullName>
        <ecNumber evidence="5">3.2.1.8</ecNumber>
    </submittedName>
</protein>
<evidence type="ECO:0000313" key="5">
    <source>
        <dbReference type="EMBL" id="TEB08012.1"/>
    </source>
</evidence>
<keyword evidence="3" id="KW-0732">Signal</keyword>
<evidence type="ECO:0000256" key="1">
    <source>
        <dbReference type="ARBA" id="ARBA00022737"/>
    </source>
</evidence>
<organism evidence="5 6">
    <name type="scientific">Pelotomaculum schinkii</name>
    <dbReference type="NCBI Taxonomy" id="78350"/>
    <lineage>
        <taxon>Bacteria</taxon>
        <taxon>Bacillati</taxon>
        <taxon>Bacillota</taxon>
        <taxon>Clostridia</taxon>
        <taxon>Eubacteriales</taxon>
        <taxon>Desulfotomaculaceae</taxon>
        <taxon>Pelotomaculum</taxon>
    </lineage>
</organism>
<comment type="caution">
    <text evidence="5">The sequence shown here is derived from an EMBL/GenBank/DDBJ whole genome shotgun (WGS) entry which is preliminary data.</text>
</comment>
<dbReference type="InterPro" id="IPR001119">
    <property type="entry name" value="SLH_dom"/>
</dbReference>
<evidence type="ECO:0000256" key="3">
    <source>
        <dbReference type="SAM" id="SignalP"/>
    </source>
</evidence>
<keyword evidence="1" id="KW-0677">Repeat</keyword>
<dbReference type="PANTHER" id="PTHR43308:SF5">
    <property type="entry name" value="S-LAYER PROTEIN _ PEPTIDOGLYCAN ENDO-BETA-N-ACETYLGLUCOSAMINIDASE"/>
    <property type="match status" value="1"/>
</dbReference>
<dbReference type="InterPro" id="IPR011432">
    <property type="entry name" value="Shr-like_HID"/>
</dbReference>
<dbReference type="AlphaFoldDB" id="A0A4Y7RH41"/>
<dbReference type="RefSeq" id="WP_190239768.1">
    <property type="nucleotide sequence ID" value="NZ_QFGA01000001.1"/>
</dbReference>
<feature type="domain" description="SLH" evidence="4">
    <location>
        <begin position="546"/>
        <end position="607"/>
    </location>
</feature>
<dbReference type="Pfam" id="PF00395">
    <property type="entry name" value="SLH"/>
    <property type="match status" value="3"/>
</dbReference>
<evidence type="ECO:0000256" key="2">
    <source>
        <dbReference type="SAM" id="MobiDB-lite"/>
    </source>
</evidence>
<accession>A0A4Y7RH41</accession>
<dbReference type="Gene3D" id="3.90.420.10">
    <property type="entry name" value="Oxidoreductase, molybdopterin-binding domain"/>
    <property type="match status" value="1"/>
</dbReference>
<dbReference type="Pfam" id="PF13287">
    <property type="entry name" value="Fn3_assoc"/>
    <property type="match status" value="1"/>
</dbReference>
<keyword evidence="5" id="KW-0326">Glycosidase</keyword>
<dbReference type="InterPro" id="IPR026876">
    <property type="entry name" value="Fn3_assoc_repeat"/>
</dbReference>
<dbReference type="SUPFAM" id="SSF56524">
    <property type="entry name" value="Oxidoreductase molybdopterin-binding domain"/>
    <property type="match status" value="1"/>
</dbReference>
<sequence length="607" mass="64435">MSSLKSKILRALFPAVCAMAILLSHNLAQPVKAAEAAGDALSSQGGLKAAPALAADAAQNVIRKPVELTFADDAAWRGAVSGVSVDGAALEAGKYAIDAGKITIDKSVFRTSGDYAVVIKAGGYADARVTQKIGLLYITGDGVPREVVFTRAELAAMEQESAVFSATNDFPADLSVAAEGVPLRALLAKAGMKPEARMITFTGSDGYRAEFTRDELLETKRYIFPAGTEVEPVIALKKAERSTDFSQMSEQDTPVLCIGQRARTEQTLLSFVKILQTITVTTDAPGQWAGPTAQIIDPATRQKVATPGGVVKRGTKIALAGDPKTKIYYTTDGSAPDLDSKIYNAHGCGPLAGQDEPILVQTDTTVKAKAVWFGKRDSEVATFTFAVDGSQPGQSTAQQVAEDKPAGQEAPAAEKGLAFTDIQGNWAGEDIEFLAARKLIYGKSETIYEPGSDITRAEFAALLVRVLGLPEGVLQEGRFQDVNVADWYAGSVAAAADEKIITGYDGGFFKPDAQITREEMAAMIARAARAAGKEETLSVSGREQLLARFKDRQVISPWAEEDVALAVRAGIIKGLSGGDFSPQTYADRAQSAAILKRFLTYIDSNTM</sequence>
<proteinExistence type="predicted"/>
<gene>
    <name evidence="5" type="primary">xynA</name>
    <name evidence="5" type="ORF">Psch_01567</name>
</gene>
<dbReference type="GO" id="GO:0045493">
    <property type="term" value="P:xylan catabolic process"/>
    <property type="evidence" value="ECO:0007669"/>
    <property type="project" value="UniProtKB-KW"/>
</dbReference>
<evidence type="ECO:0000313" key="6">
    <source>
        <dbReference type="Proteomes" id="UP000298324"/>
    </source>
</evidence>